<evidence type="ECO:0008006" key="3">
    <source>
        <dbReference type="Google" id="ProtNLM"/>
    </source>
</evidence>
<dbReference type="InterPro" id="IPR020415">
    <property type="entry name" value="IL-34"/>
</dbReference>
<dbReference type="InterPro" id="IPR038328">
    <property type="entry name" value="IL-34_sf"/>
</dbReference>
<dbReference type="PANTHER" id="PTHR28606">
    <property type="entry name" value="INTERLEUKIN-34"/>
    <property type="match status" value="1"/>
</dbReference>
<keyword evidence="2" id="KW-1185">Reference proteome</keyword>
<dbReference type="PANTHER" id="PTHR28606:SF1">
    <property type="entry name" value="INTERLEUKIN-34"/>
    <property type="match status" value="1"/>
</dbReference>
<sequence length="343" mass="39548">MIDLLNAWLENPATSFENMSPGHQGLKLSWAGGFACPMEREKRGHQTSTLGRASWGALVAGVGWVWTLWTAPACLTLLFWSQTPGKAFQILFPHPHPHHIFPNSACHLREQMMVTRLWTWWTVWMRCRVLMCPCRMWSTDLGILLSMALGNEHLEMWPLTQREECTVTGFLRDKLQYRNRLQYMKYYFPINYKIGVPCEEVFRITNVTRLGQVPGERVVRAQRARVSGVAVTSLSLQQRARVSERELRYLWVLVSLSATESVQDVLLESHPSWKYLQEVQTLLLDVQRGLMDVEVSPKVESMLSLLNAPGPNLKLVRPKALLDNCFRVMELLYCSCCKELLRE</sequence>
<reference evidence="1 2" key="1">
    <citation type="submission" date="2023-05" db="EMBL/GenBank/DDBJ databases">
        <title>B98-5 Cell Line De Novo Hybrid Assembly: An Optical Mapping Approach.</title>
        <authorList>
            <person name="Kananen K."/>
            <person name="Auerbach J.A."/>
            <person name="Kautto E."/>
            <person name="Blachly J.S."/>
        </authorList>
    </citation>
    <scope>NUCLEOTIDE SEQUENCE [LARGE SCALE GENOMIC DNA]</scope>
    <source>
        <strain evidence="1">B95-8</strain>
        <tissue evidence="1">Cell line</tissue>
    </source>
</reference>
<dbReference type="EMBL" id="JASSZA010000021">
    <property type="protein sequence ID" value="KAK2085428.1"/>
    <property type="molecule type" value="Genomic_DNA"/>
</dbReference>
<comment type="caution">
    <text evidence="1">The sequence shown here is derived from an EMBL/GenBank/DDBJ whole genome shotgun (WGS) entry which is preliminary data.</text>
</comment>
<protein>
    <recommendedName>
        <fullName evidence="3">Interleukin 34</fullName>
    </recommendedName>
</protein>
<dbReference type="PRINTS" id="PR01938">
    <property type="entry name" value="INTRLEUKIN34"/>
</dbReference>
<dbReference type="Gene3D" id="1.20.1250.80">
    <property type="entry name" value="Interleukin-34"/>
    <property type="match status" value="2"/>
</dbReference>
<evidence type="ECO:0000313" key="2">
    <source>
        <dbReference type="Proteomes" id="UP001266305"/>
    </source>
</evidence>
<accession>A0ABQ9TKY7</accession>
<dbReference type="Pfam" id="PF15036">
    <property type="entry name" value="IL34"/>
    <property type="match status" value="1"/>
</dbReference>
<name>A0ABQ9TKY7_SAGOE</name>
<evidence type="ECO:0000313" key="1">
    <source>
        <dbReference type="EMBL" id="KAK2085428.1"/>
    </source>
</evidence>
<proteinExistence type="predicted"/>
<gene>
    <name evidence="1" type="ORF">P7K49_036728</name>
</gene>
<dbReference type="Proteomes" id="UP001266305">
    <property type="component" value="Unassembled WGS sequence"/>
</dbReference>
<organism evidence="1 2">
    <name type="scientific">Saguinus oedipus</name>
    <name type="common">Cotton-top tamarin</name>
    <name type="synonym">Oedipomidas oedipus</name>
    <dbReference type="NCBI Taxonomy" id="9490"/>
    <lineage>
        <taxon>Eukaryota</taxon>
        <taxon>Metazoa</taxon>
        <taxon>Chordata</taxon>
        <taxon>Craniata</taxon>
        <taxon>Vertebrata</taxon>
        <taxon>Euteleostomi</taxon>
        <taxon>Mammalia</taxon>
        <taxon>Eutheria</taxon>
        <taxon>Euarchontoglires</taxon>
        <taxon>Primates</taxon>
        <taxon>Haplorrhini</taxon>
        <taxon>Platyrrhini</taxon>
        <taxon>Cebidae</taxon>
        <taxon>Callitrichinae</taxon>
        <taxon>Saguinus</taxon>
    </lineage>
</organism>